<dbReference type="KEGG" id="adl:AURDEDRAFT_177453"/>
<organism evidence="2 3">
    <name type="scientific">Auricularia subglabra (strain TFB-10046 / SS5)</name>
    <name type="common">White-rot fungus</name>
    <name type="synonym">Auricularia delicata (strain TFB10046)</name>
    <dbReference type="NCBI Taxonomy" id="717982"/>
    <lineage>
        <taxon>Eukaryota</taxon>
        <taxon>Fungi</taxon>
        <taxon>Dikarya</taxon>
        <taxon>Basidiomycota</taxon>
        <taxon>Agaricomycotina</taxon>
        <taxon>Agaricomycetes</taxon>
        <taxon>Auriculariales</taxon>
        <taxon>Auriculariaceae</taxon>
        <taxon>Auricularia</taxon>
    </lineage>
</organism>
<accession>J0LAN5</accession>
<keyword evidence="1" id="KW-1133">Transmembrane helix</keyword>
<sequence length="317" mass="36579">MRLTQRSLRILRPFRLVQLPRLTCIDITIEDRRVSEVVADLEAFLQTRAEVIISDFRLRGLRSDTVQFARLLPLLVRLRNLLIHGVIDSALIEGLTANVGHSQAQHLQVIRILYYDTLDEIVPGLIGFLQRKAALGGDPVLERLEFQPARNEIIRRGPFLRYSSLQALRPFVCDVHTSSPSGIKIWFPDDFAELLIGFVVAVICSCMCLFRGNSTVTIMWRNMWVDATLARLTAILTDRPHPWFWLHRCFMNLDELLNDRKIMPVMTSMFQASKIYTELAVFLLVQSLWPMDDLIVIMWAEFMIRLSVLARLLYVSV</sequence>
<dbReference type="InParanoid" id="J0LAN5"/>
<keyword evidence="1" id="KW-0812">Transmembrane</keyword>
<keyword evidence="3" id="KW-1185">Reference proteome</keyword>
<gene>
    <name evidence="2" type="ORF">AURDEDRAFT_177453</name>
</gene>
<reference evidence="3" key="1">
    <citation type="journal article" date="2012" name="Science">
        <title>The Paleozoic origin of enzymatic lignin decomposition reconstructed from 31 fungal genomes.</title>
        <authorList>
            <person name="Floudas D."/>
            <person name="Binder M."/>
            <person name="Riley R."/>
            <person name="Barry K."/>
            <person name="Blanchette R.A."/>
            <person name="Henrissat B."/>
            <person name="Martinez A.T."/>
            <person name="Otillar R."/>
            <person name="Spatafora J.W."/>
            <person name="Yadav J.S."/>
            <person name="Aerts A."/>
            <person name="Benoit I."/>
            <person name="Boyd A."/>
            <person name="Carlson A."/>
            <person name="Copeland A."/>
            <person name="Coutinho P.M."/>
            <person name="de Vries R.P."/>
            <person name="Ferreira P."/>
            <person name="Findley K."/>
            <person name="Foster B."/>
            <person name="Gaskell J."/>
            <person name="Glotzer D."/>
            <person name="Gorecki P."/>
            <person name="Heitman J."/>
            <person name="Hesse C."/>
            <person name="Hori C."/>
            <person name="Igarashi K."/>
            <person name="Jurgens J.A."/>
            <person name="Kallen N."/>
            <person name="Kersten P."/>
            <person name="Kohler A."/>
            <person name="Kuees U."/>
            <person name="Kumar T.K.A."/>
            <person name="Kuo A."/>
            <person name="LaButti K."/>
            <person name="Larrondo L.F."/>
            <person name="Lindquist E."/>
            <person name="Ling A."/>
            <person name="Lombard V."/>
            <person name="Lucas S."/>
            <person name="Lundell T."/>
            <person name="Martin R."/>
            <person name="McLaughlin D.J."/>
            <person name="Morgenstern I."/>
            <person name="Morin E."/>
            <person name="Murat C."/>
            <person name="Nagy L.G."/>
            <person name="Nolan M."/>
            <person name="Ohm R.A."/>
            <person name="Patyshakuliyeva A."/>
            <person name="Rokas A."/>
            <person name="Ruiz-Duenas F.J."/>
            <person name="Sabat G."/>
            <person name="Salamov A."/>
            <person name="Samejima M."/>
            <person name="Schmutz J."/>
            <person name="Slot J.C."/>
            <person name="St John F."/>
            <person name="Stenlid J."/>
            <person name="Sun H."/>
            <person name="Sun S."/>
            <person name="Syed K."/>
            <person name="Tsang A."/>
            <person name="Wiebenga A."/>
            <person name="Young D."/>
            <person name="Pisabarro A."/>
            <person name="Eastwood D.C."/>
            <person name="Martin F."/>
            <person name="Cullen D."/>
            <person name="Grigoriev I.V."/>
            <person name="Hibbett D.S."/>
        </authorList>
    </citation>
    <scope>NUCLEOTIDE SEQUENCE [LARGE SCALE GENOMIC DNA]</scope>
    <source>
        <strain evidence="3">TFB10046</strain>
    </source>
</reference>
<dbReference type="AlphaFoldDB" id="J0LAN5"/>
<dbReference type="EMBL" id="JH688216">
    <property type="protein sequence ID" value="EJD33463.1"/>
    <property type="molecule type" value="Genomic_DNA"/>
</dbReference>
<evidence type="ECO:0000313" key="3">
    <source>
        <dbReference type="Proteomes" id="UP000006514"/>
    </source>
</evidence>
<evidence type="ECO:0000256" key="1">
    <source>
        <dbReference type="SAM" id="Phobius"/>
    </source>
</evidence>
<feature type="transmembrane region" description="Helical" evidence="1">
    <location>
        <begin position="191"/>
        <end position="212"/>
    </location>
</feature>
<protein>
    <submittedName>
        <fullName evidence="2">Uncharacterized protein</fullName>
    </submittedName>
</protein>
<proteinExistence type="predicted"/>
<name>J0LAN5_AURST</name>
<evidence type="ECO:0000313" key="2">
    <source>
        <dbReference type="EMBL" id="EJD33463.1"/>
    </source>
</evidence>
<keyword evidence="1" id="KW-0472">Membrane</keyword>
<dbReference type="Proteomes" id="UP000006514">
    <property type="component" value="Unassembled WGS sequence"/>
</dbReference>